<proteinExistence type="predicted"/>
<accession>A0A653A0X5</accession>
<protein>
    <submittedName>
        <fullName evidence="1">Uncharacterized protein</fullName>
    </submittedName>
</protein>
<organism evidence="1">
    <name type="scientific">Uncultured Desulfatiglans sp</name>
    <dbReference type="NCBI Taxonomy" id="1748965"/>
    <lineage>
        <taxon>Bacteria</taxon>
        <taxon>Pseudomonadati</taxon>
        <taxon>Thermodesulfobacteriota</taxon>
        <taxon>Desulfobacteria</taxon>
        <taxon>Desulfatiglandales</taxon>
        <taxon>Desulfatiglandaceae</taxon>
        <taxon>Desulfatiglans</taxon>
        <taxon>environmental samples</taxon>
    </lineage>
</organism>
<gene>
    <name evidence="1" type="ORF">TRIP_B140003</name>
</gene>
<dbReference type="AlphaFoldDB" id="A0A653A0X5"/>
<reference evidence="1" key="1">
    <citation type="submission" date="2018-07" db="EMBL/GenBank/DDBJ databases">
        <authorList>
            <consortium name="Genoscope - CEA"/>
            <person name="William W."/>
        </authorList>
    </citation>
    <scope>NUCLEOTIDE SEQUENCE</scope>
    <source>
        <strain evidence="1">IK1</strain>
    </source>
</reference>
<sequence>MKLRYMIEYALRDRIREPRYEPIGVWVQGPGPGLDLVIEFLPGNADAEEDAQWVVNRLVEQGVRSLPDDFLAYHQGTLSQYRGMRGPVIESEEFVSAQACAPIILGLIGQKIGSHKEE</sequence>
<evidence type="ECO:0000313" key="1">
    <source>
        <dbReference type="EMBL" id="VBB41675.1"/>
    </source>
</evidence>
<dbReference type="EMBL" id="UPXX01000006">
    <property type="protein sequence ID" value="VBB41675.1"/>
    <property type="molecule type" value="Genomic_DNA"/>
</dbReference>
<name>A0A653A0X5_UNCDX</name>